<accession>A0A2Z6G7T1</accession>
<feature type="transmembrane region" description="Helical" evidence="1">
    <location>
        <begin position="9"/>
        <end position="29"/>
    </location>
</feature>
<sequence length="65" mass="7270">MNTQKRRQLSWRAALGIGVLYILVGLFFLSNGTTTAAVIFVILGVITALVPWVQKWWTARSAVKH</sequence>
<geneLocation type="plasmid" evidence="2">
    <name>pREC01</name>
</geneLocation>
<keyword evidence="1" id="KW-0812">Transmembrane</keyword>
<dbReference type="EMBL" id="AB893594">
    <property type="protein sequence ID" value="BBE49439.1"/>
    <property type="molecule type" value="Genomic_DNA"/>
</dbReference>
<keyword evidence="2" id="KW-0614">Plasmid</keyword>
<gene>
    <name evidence="2" type="primary">rapB</name>
</gene>
<keyword evidence="1" id="KW-1133">Transmembrane helix</keyword>
<dbReference type="AlphaFoldDB" id="A0A2Z6G7T1"/>
<name>A0A2Z6G7T1_RHOER</name>
<evidence type="ECO:0000313" key="2">
    <source>
        <dbReference type="EMBL" id="BBE49439.1"/>
    </source>
</evidence>
<protein>
    <submittedName>
        <fullName evidence="2">Immunity ptotein RapB, against RapA</fullName>
    </submittedName>
</protein>
<organism evidence="2">
    <name type="scientific">Rhodococcus erythropolis</name>
    <name type="common">Arthrobacter picolinophilus</name>
    <dbReference type="NCBI Taxonomy" id="1833"/>
    <lineage>
        <taxon>Bacteria</taxon>
        <taxon>Bacillati</taxon>
        <taxon>Actinomycetota</taxon>
        <taxon>Actinomycetes</taxon>
        <taxon>Mycobacteriales</taxon>
        <taxon>Nocardiaceae</taxon>
        <taxon>Rhodococcus</taxon>
        <taxon>Rhodococcus erythropolis group</taxon>
    </lineage>
</organism>
<dbReference type="RefSeq" id="WP_030538104.1">
    <property type="nucleotide sequence ID" value="NZ_AB893594.1"/>
</dbReference>
<feature type="transmembrane region" description="Helical" evidence="1">
    <location>
        <begin position="35"/>
        <end position="53"/>
    </location>
</feature>
<reference evidence="2" key="1">
    <citation type="journal article" date="2018" name="J. Antibiot.">
        <title>Identification of a novel bacteriocin-like protein and structural gene from Rhodococcus erythropolis JCM 2895, using suppression-subtractive hybridization.</title>
        <authorList>
            <person name="Kitagawa W."/>
            <person name="Mitsuhashi S."/>
            <person name="Hata M."/>
            <person name="Tamura T."/>
        </authorList>
    </citation>
    <scope>NUCLEOTIDE SEQUENCE</scope>
    <source>
        <strain evidence="2">JCM 2895</strain>
        <plasmid evidence="2">pREC01</plasmid>
    </source>
</reference>
<proteinExistence type="predicted"/>
<keyword evidence="1" id="KW-0472">Membrane</keyword>
<evidence type="ECO:0000256" key="1">
    <source>
        <dbReference type="SAM" id="Phobius"/>
    </source>
</evidence>